<comment type="function">
    <text evidence="6">Antioxidant protein with alkyl hydroperoxidase activity. Required for the reduction of the AhpC active site cysteine residues and for the regeneration of the AhpC enzyme activity.</text>
</comment>
<dbReference type="GO" id="GO:0006979">
    <property type="term" value="P:response to oxidative stress"/>
    <property type="evidence" value="ECO:0007669"/>
    <property type="project" value="InterPro"/>
</dbReference>
<feature type="disulfide bond" evidence="6">
    <location>
        <begin position="132"/>
        <end position="135"/>
    </location>
</feature>
<dbReference type="HAMAP" id="MF_01676">
    <property type="entry name" value="AhpD"/>
    <property type="match status" value="1"/>
</dbReference>
<evidence type="ECO:0000259" key="7">
    <source>
        <dbReference type="Pfam" id="PF02627"/>
    </source>
</evidence>
<keyword evidence="3 6" id="KW-0560">Oxidoreductase</keyword>
<dbReference type="AlphaFoldDB" id="A0A2Z5FY31"/>
<comment type="similarity">
    <text evidence="6">Belongs to the AhpD family.</text>
</comment>
<dbReference type="NCBIfam" id="TIGR00778">
    <property type="entry name" value="ahpD_dom"/>
    <property type="match status" value="1"/>
</dbReference>
<accession>A0A2Z5FY31</accession>
<dbReference type="SUPFAM" id="SSF69118">
    <property type="entry name" value="AhpD-like"/>
    <property type="match status" value="1"/>
</dbReference>
<evidence type="ECO:0000256" key="2">
    <source>
        <dbReference type="ARBA" id="ARBA00022862"/>
    </source>
</evidence>
<keyword evidence="9" id="KW-1185">Reference proteome</keyword>
<dbReference type="InterPro" id="IPR029032">
    <property type="entry name" value="AhpD-like"/>
</dbReference>
<dbReference type="Proteomes" id="UP000253606">
    <property type="component" value="Chromosome"/>
</dbReference>
<dbReference type="InterPro" id="IPR004674">
    <property type="entry name" value="AhpD"/>
</dbReference>
<dbReference type="EC" id="1.11.1.28" evidence="6"/>
<protein>
    <recommendedName>
        <fullName evidence="6">Alkyl hydroperoxide reductase AhpD</fullName>
        <ecNumber evidence="6">1.11.1.28</ecNumber>
    </recommendedName>
    <alternativeName>
        <fullName evidence="6">Alkylhydroperoxidase AhpD</fullName>
    </alternativeName>
</protein>
<dbReference type="GO" id="GO:0045454">
    <property type="term" value="P:cell redox homeostasis"/>
    <property type="evidence" value="ECO:0007669"/>
    <property type="project" value="TreeGrafter"/>
</dbReference>
<evidence type="ECO:0000256" key="4">
    <source>
        <dbReference type="ARBA" id="ARBA00023157"/>
    </source>
</evidence>
<feature type="disulfide bond" description="Interchain (with AhpC); in linked form" evidence="6">
    <location>
        <position position="135"/>
    </location>
</feature>
<name>A0A2Z5FY31_9BACT</name>
<dbReference type="OrthoDB" id="9801997at2"/>
<proteinExistence type="inferred from homology"/>
<gene>
    <name evidence="6" type="primary">ahpD</name>
    <name evidence="8" type="ORF">ACPOL_2041</name>
</gene>
<keyword evidence="2 6" id="KW-0049">Antioxidant</keyword>
<dbReference type="InterPro" id="IPR004675">
    <property type="entry name" value="AhpD_core"/>
</dbReference>
<organism evidence="8 9">
    <name type="scientific">Acidisarcina polymorpha</name>
    <dbReference type="NCBI Taxonomy" id="2211140"/>
    <lineage>
        <taxon>Bacteria</taxon>
        <taxon>Pseudomonadati</taxon>
        <taxon>Acidobacteriota</taxon>
        <taxon>Terriglobia</taxon>
        <taxon>Terriglobales</taxon>
        <taxon>Acidobacteriaceae</taxon>
        <taxon>Acidisarcina</taxon>
    </lineage>
</organism>
<evidence type="ECO:0000256" key="3">
    <source>
        <dbReference type="ARBA" id="ARBA00023002"/>
    </source>
</evidence>
<evidence type="ECO:0000313" key="9">
    <source>
        <dbReference type="Proteomes" id="UP000253606"/>
    </source>
</evidence>
<evidence type="ECO:0000256" key="5">
    <source>
        <dbReference type="ARBA" id="ARBA00023284"/>
    </source>
</evidence>
<dbReference type="NCBIfam" id="TIGR00777">
    <property type="entry name" value="ahpD"/>
    <property type="match status" value="1"/>
</dbReference>
<feature type="active site" description="Proton donor" evidence="6">
    <location>
        <position position="132"/>
    </location>
</feature>
<feature type="active site" description="Cysteine sulfenic acid (-SOH) intermediate" evidence="6">
    <location>
        <position position="135"/>
    </location>
</feature>
<dbReference type="RefSeq" id="WP_114210727.1">
    <property type="nucleotide sequence ID" value="NZ_CP030840.1"/>
</dbReference>
<feature type="domain" description="Carboxymuconolactone decarboxylase-like" evidence="7">
    <location>
        <begin position="102"/>
        <end position="175"/>
    </location>
</feature>
<reference evidence="8 9" key="1">
    <citation type="journal article" date="2018" name="Front. Microbiol.">
        <title>Hydrolytic Capabilities as a Key to Environmental Success: Chitinolytic and Cellulolytic Acidobacteria From Acidic Sub-arctic Soils and Boreal Peatlands.</title>
        <authorList>
            <person name="Belova S.E."/>
            <person name="Ravin N.V."/>
            <person name="Pankratov T.A."/>
            <person name="Rakitin A.L."/>
            <person name="Ivanova A.A."/>
            <person name="Beletsky A.V."/>
            <person name="Mardanov A.V."/>
            <person name="Sinninghe Damste J.S."/>
            <person name="Dedysh S.N."/>
        </authorList>
    </citation>
    <scope>NUCLEOTIDE SEQUENCE [LARGE SCALE GENOMIC DNA]</scope>
    <source>
        <strain evidence="8 9">SBC82</strain>
    </source>
</reference>
<evidence type="ECO:0000313" key="8">
    <source>
        <dbReference type="EMBL" id="AXC11377.1"/>
    </source>
</evidence>
<dbReference type="GO" id="GO:0051920">
    <property type="term" value="F:peroxiredoxin activity"/>
    <property type="evidence" value="ECO:0007669"/>
    <property type="project" value="InterPro"/>
</dbReference>
<sequence length="181" mass="19456">MNLDELIDAMPAYAKDLKLNYSTLVRQNSELTPQQLWGTVVASAIATRSAALTEAALTAGEKQLTSQAFEAAKSAAAVMGMNNIYYRFLHLTSNDKYSTLPAKLRMNAIRTHGIEPLDFELWALAVSAINGCGKCVDSHEKVVREKGAGDELVLGVVRVASVIHALGAVLDAERVREAVAA</sequence>
<dbReference type="Gene3D" id="1.20.1290.10">
    <property type="entry name" value="AhpD-like"/>
    <property type="match status" value="1"/>
</dbReference>
<dbReference type="PANTHER" id="PTHR33930:SF7">
    <property type="entry name" value="ALKYL HYDROPEROXIDE REDUCTASE AHPD"/>
    <property type="match status" value="1"/>
</dbReference>
<evidence type="ECO:0000256" key="1">
    <source>
        <dbReference type="ARBA" id="ARBA00022559"/>
    </source>
</evidence>
<dbReference type="EMBL" id="CP030840">
    <property type="protein sequence ID" value="AXC11377.1"/>
    <property type="molecule type" value="Genomic_DNA"/>
</dbReference>
<dbReference type="Pfam" id="PF02627">
    <property type="entry name" value="CMD"/>
    <property type="match status" value="1"/>
</dbReference>
<comment type="catalytic activity">
    <reaction evidence="6">
        <text>N(6)-[(R)-dihydrolipoyl]-L-lysyl-[lipoyl-carrier protein] + a hydroperoxide = N(6)-[(R)-lipoyl]-L-lysyl-[lipoyl-carrier protein] + an alcohol + H2O</text>
        <dbReference type="Rhea" id="RHEA:62636"/>
        <dbReference type="Rhea" id="RHEA-COMP:10502"/>
        <dbReference type="Rhea" id="RHEA-COMP:16355"/>
        <dbReference type="ChEBI" id="CHEBI:15377"/>
        <dbReference type="ChEBI" id="CHEBI:30879"/>
        <dbReference type="ChEBI" id="CHEBI:35924"/>
        <dbReference type="ChEBI" id="CHEBI:83099"/>
        <dbReference type="ChEBI" id="CHEBI:83100"/>
        <dbReference type="EC" id="1.11.1.28"/>
    </reaction>
</comment>
<dbReference type="GO" id="GO:0015036">
    <property type="term" value="F:disulfide oxidoreductase activity"/>
    <property type="evidence" value="ECO:0007669"/>
    <property type="project" value="TreeGrafter"/>
</dbReference>
<keyword evidence="5 6" id="KW-0676">Redox-active center</keyword>
<dbReference type="PANTHER" id="PTHR33930">
    <property type="entry name" value="ALKYL HYDROPEROXIDE REDUCTASE AHPD"/>
    <property type="match status" value="1"/>
</dbReference>
<evidence type="ECO:0000256" key="6">
    <source>
        <dbReference type="HAMAP-Rule" id="MF_01676"/>
    </source>
</evidence>
<dbReference type="GO" id="GO:0032843">
    <property type="term" value="F:hydroperoxide reductase activity"/>
    <property type="evidence" value="ECO:0007669"/>
    <property type="project" value="InterPro"/>
</dbReference>
<keyword evidence="1 6" id="KW-0575">Peroxidase</keyword>
<dbReference type="InterPro" id="IPR003779">
    <property type="entry name" value="CMD-like"/>
</dbReference>
<dbReference type="KEGG" id="abas:ACPOL_2041"/>
<keyword evidence="4 6" id="KW-1015">Disulfide bond</keyword>